<dbReference type="SUPFAM" id="SSF52540">
    <property type="entry name" value="P-loop containing nucleoside triphosphate hydrolases"/>
    <property type="match status" value="2"/>
</dbReference>
<evidence type="ECO:0000256" key="1">
    <source>
        <dbReference type="ARBA" id="ARBA00022737"/>
    </source>
</evidence>
<evidence type="ECO:0000259" key="6">
    <source>
        <dbReference type="PROSITE" id="PS50893"/>
    </source>
</evidence>
<feature type="domain" description="ABC transporter" evidence="6">
    <location>
        <begin position="7"/>
        <end position="255"/>
    </location>
</feature>
<name>W8JQ75_9CHLA</name>
<dbReference type="FunFam" id="3.40.50.300:FF:000011">
    <property type="entry name" value="Putative ABC transporter ATP-binding component"/>
    <property type="match status" value="1"/>
</dbReference>
<evidence type="ECO:0000313" key="8">
    <source>
        <dbReference type="Proteomes" id="UP000019433"/>
    </source>
</evidence>
<sequence>MLEPMSIVLDKISKTVGTRVLFDDVSVVFNPGNRYGLTGPNGAGKSTLLKIITGVVEPTRGSISLPKRVGILRQNIDNFSEYTVLDCVIMGNSRLWNAMQQRDALYLEEFTDAIGIQLGEIEEIIGEEDGYRAESEAEELLTGIGIPEEFFYQKMSLIPIDLQFRVLLCQALFGHPEALLLDEPTNHLDIHSINWLGNFLKDYDGTVIVVSHDRHFLNTITTHIADIDYDTVIIYPGNYDSMVEMKTASREQEKADIKSKEKKIAQLKEFVAKFGAGSRASQVQSRLREIKKLQPQELKKSNIQRPYIRFPLSEKSSGKVVFSLDHLSKSYTDHNVFQPFSLEIYQGDKLGIIGNNGLGKTTLMKLLAGVENPSQGSIKIGHQVAFSYFPQNHSDVLKHCKEETLFEWLRNRKTGISDQDIRSVLGKMLFGGDDAFKQIHTLSGGETARLLMAGMMLENHNVLILDEANNHLDLESVSALSWAINDYKGTVIFVSHDRTLIDECANKLLIFEKGKVIFFDGSMADYTSSKS</sequence>
<keyword evidence="2" id="KW-0547">Nucleotide-binding</keyword>
<gene>
    <name evidence="7" type="primary">ybiT</name>
    <name evidence="7" type="ORF">M832_01340</name>
</gene>
<dbReference type="Pfam" id="PF12848">
    <property type="entry name" value="ABC_tran_Xtn"/>
    <property type="match status" value="1"/>
</dbReference>
<dbReference type="InterPro" id="IPR003593">
    <property type="entry name" value="AAA+_ATPase"/>
</dbReference>
<evidence type="ECO:0000313" key="7">
    <source>
        <dbReference type="EMBL" id="AHK63003.1"/>
    </source>
</evidence>
<evidence type="ECO:0000256" key="4">
    <source>
        <dbReference type="ARBA" id="ARBA00061551"/>
    </source>
</evidence>
<dbReference type="STRING" id="1229831.M832_01340"/>
<dbReference type="Gene3D" id="3.40.50.300">
    <property type="entry name" value="P-loop containing nucleotide triphosphate hydrolases"/>
    <property type="match status" value="2"/>
</dbReference>
<keyword evidence="3 7" id="KW-0067">ATP-binding</keyword>
<keyword evidence="1" id="KW-0677">Repeat</keyword>
<dbReference type="CDD" id="cd03221">
    <property type="entry name" value="ABCF_EF-3"/>
    <property type="match status" value="2"/>
</dbReference>
<dbReference type="HOGENOM" id="CLU_000604_36_0_0"/>
<feature type="domain" description="ABC transporter" evidence="6">
    <location>
        <begin position="322"/>
        <end position="531"/>
    </location>
</feature>
<dbReference type="PROSITE" id="PS50893">
    <property type="entry name" value="ABC_TRANSPORTER_2"/>
    <property type="match status" value="2"/>
</dbReference>
<reference evidence="7 8" key="1">
    <citation type="journal article" date="2014" name="Syst. Appl. Microbiol.">
        <title>Evidence for the existence of two new members of the family Chlamydiaceae and proposal of Chlamydia avium sp. nov. and Chlamydia gallinacea sp. nov.</title>
        <authorList>
            <person name="Sachse K."/>
            <person name="Laroucau K."/>
            <person name="Riege K."/>
            <person name="Wehner S."/>
            <person name="Dilcher M."/>
            <person name="Creasy H.H."/>
            <person name="Weidmann M."/>
            <person name="Myers G."/>
            <person name="Vorimore F."/>
            <person name="Vicari N."/>
            <person name="Magnino S."/>
            <person name="Liebler-Tenorio E."/>
            <person name="Ruettger A."/>
            <person name="Bavoil P.M."/>
            <person name="Hufert F.T."/>
            <person name="Rossello-Mora R."/>
            <person name="Marz M."/>
        </authorList>
    </citation>
    <scope>NUCLEOTIDE SEQUENCE [LARGE SCALE GENOMIC DNA]</scope>
    <source>
        <strain evidence="7 8">10DC88</strain>
    </source>
</reference>
<dbReference type="Pfam" id="PF00005">
    <property type="entry name" value="ABC_tran"/>
    <property type="match status" value="2"/>
</dbReference>
<dbReference type="InterPro" id="IPR051309">
    <property type="entry name" value="ABCF_ATPase"/>
</dbReference>
<evidence type="ECO:0000256" key="3">
    <source>
        <dbReference type="ARBA" id="ARBA00022840"/>
    </source>
</evidence>
<dbReference type="KEGG" id="cav:M832_01340"/>
<dbReference type="AlphaFoldDB" id="W8JQ75"/>
<dbReference type="InterPro" id="IPR003439">
    <property type="entry name" value="ABC_transporter-like_ATP-bd"/>
</dbReference>
<dbReference type="SMART" id="SM00382">
    <property type="entry name" value="AAA"/>
    <property type="match status" value="2"/>
</dbReference>
<dbReference type="FunFam" id="3.40.50.300:FF:000070">
    <property type="entry name" value="Putative ABC transporter ATP-binding component"/>
    <property type="match status" value="1"/>
</dbReference>
<dbReference type="InterPro" id="IPR032781">
    <property type="entry name" value="ABC_tran_Xtn"/>
</dbReference>
<organism evidence="7 8">
    <name type="scientific">Chlamydia avium 10DC88</name>
    <dbReference type="NCBI Taxonomy" id="1229831"/>
    <lineage>
        <taxon>Bacteria</taxon>
        <taxon>Pseudomonadati</taxon>
        <taxon>Chlamydiota</taxon>
        <taxon>Chlamydiia</taxon>
        <taxon>Chlamydiales</taxon>
        <taxon>Chlamydiaceae</taxon>
        <taxon>Chlamydia/Chlamydophila group</taxon>
        <taxon>Chlamydia</taxon>
    </lineage>
</organism>
<dbReference type="GO" id="GO:0016887">
    <property type="term" value="F:ATP hydrolysis activity"/>
    <property type="evidence" value="ECO:0007669"/>
    <property type="project" value="InterPro"/>
</dbReference>
<accession>W8JQ75</accession>
<dbReference type="PANTHER" id="PTHR42855">
    <property type="entry name" value="ABC TRANSPORTER ATP-BINDING SUBUNIT"/>
    <property type="match status" value="1"/>
</dbReference>
<dbReference type="Proteomes" id="UP000019433">
    <property type="component" value="Chromosome"/>
</dbReference>
<dbReference type="PATRIC" id="fig|1229831.3.peg.137"/>
<protein>
    <recommendedName>
        <fullName evidence="5">Probable ATP-binding protein YbiT</fullName>
    </recommendedName>
</protein>
<dbReference type="InterPro" id="IPR027417">
    <property type="entry name" value="P-loop_NTPase"/>
</dbReference>
<evidence type="ECO:0000256" key="2">
    <source>
        <dbReference type="ARBA" id="ARBA00022741"/>
    </source>
</evidence>
<proteinExistence type="inferred from homology"/>
<evidence type="ECO:0000256" key="5">
    <source>
        <dbReference type="ARBA" id="ARBA00074044"/>
    </source>
</evidence>
<dbReference type="GO" id="GO:0005524">
    <property type="term" value="F:ATP binding"/>
    <property type="evidence" value="ECO:0007669"/>
    <property type="project" value="UniProtKB-KW"/>
</dbReference>
<dbReference type="EMBL" id="CP006571">
    <property type="protein sequence ID" value="AHK63003.1"/>
    <property type="molecule type" value="Genomic_DNA"/>
</dbReference>
<dbReference type="eggNOG" id="COG0488">
    <property type="taxonomic scope" value="Bacteria"/>
</dbReference>
<dbReference type="PANTHER" id="PTHR42855:SF2">
    <property type="entry name" value="DRUG RESISTANCE ABC TRANSPORTER,ATP-BINDING PROTEIN"/>
    <property type="match status" value="1"/>
</dbReference>
<comment type="similarity">
    <text evidence="4">Belongs to the ABC transporter superfamily. ABCF family. YbiT subfamily.</text>
</comment>